<dbReference type="InterPro" id="IPR052509">
    <property type="entry name" value="Metal_resp_DNA-bind_regulator"/>
</dbReference>
<protein>
    <submittedName>
        <fullName evidence="3">DNA-binding PadR family transcriptional regulator</fullName>
    </submittedName>
</protein>
<dbReference type="SUPFAM" id="SSF46785">
    <property type="entry name" value="Winged helix' DNA-binding domain"/>
    <property type="match status" value="1"/>
</dbReference>
<dbReference type="GO" id="GO:0003677">
    <property type="term" value="F:DNA binding"/>
    <property type="evidence" value="ECO:0007669"/>
    <property type="project" value="UniProtKB-KW"/>
</dbReference>
<name>A0A8J7KWG9_9ACTN</name>
<keyword evidence="4" id="KW-1185">Reference proteome</keyword>
<evidence type="ECO:0000256" key="1">
    <source>
        <dbReference type="SAM" id="MobiDB-lite"/>
    </source>
</evidence>
<keyword evidence="3" id="KW-0238">DNA-binding</keyword>
<proteinExistence type="predicted"/>
<dbReference type="InterPro" id="IPR036388">
    <property type="entry name" value="WH-like_DNA-bd_sf"/>
</dbReference>
<dbReference type="PANTHER" id="PTHR33169:SF13">
    <property type="entry name" value="PADR-FAMILY TRANSCRIPTIONAL REGULATOR"/>
    <property type="match status" value="1"/>
</dbReference>
<reference evidence="3" key="1">
    <citation type="submission" date="2020-11" db="EMBL/GenBank/DDBJ databases">
        <title>Sequencing the genomes of 1000 actinobacteria strains.</title>
        <authorList>
            <person name="Klenk H.-P."/>
        </authorList>
    </citation>
    <scope>NUCLEOTIDE SEQUENCE</scope>
    <source>
        <strain evidence="3">DSM 45356</strain>
    </source>
</reference>
<dbReference type="RefSeq" id="WP_231398795.1">
    <property type="nucleotide sequence ID" value="NZ_BONS01000016.1"/>
</dbReference>
<dbReference type="InterPro" id="IPR036390">
    <property type="entry name" value="WH_DNA-bd_sf"/>
</dbReference>
<evidence type="ECO:0000313" key="3">
    <source>
        <dbReference type="EMBL" id="MBG6136562.1"/>
    </source>
</evidence>
<dbReference type="Pfam" id="PF03551">
    <property type="entry name" value="PadR"/>
    <property type="match status" value="1"/>
</dbReference>
<evidence type="ECO:0000259" key="2">
    <source>
        <dbReference type="Pfam" id="PF03551"/>
    </source>
</evidence>
<feature type="domain" description="Transcription regulator PadR N-terminal" evidence="2">
    <location>
        <begin position="16"/>
        <end position="89"/>
    </location>
</feature>
<dbReference type="AlphaFoldDB" id="A0A8J7KWG9"/>
<evidence type="ECO:0000313" key="4">
    <source>
        <dbReference type="Proteomes" id="UP000622552"/>
    </source>
</evidence>
<gene>
    <name evidence="3" type="ORF">IW245_002756</name>
</gene>
<sequence length="127" mass="13579">MSQPRRAAMREPSYFVLAALLRESGHGYVIIQRVTELSNGRVKLAAGTLYSVLDRLLGEQLITAVGEDIVNGRARRYYALTDTGREALAAEAARMAEAARIVTDHAPDPTSGTSRSAGWLAPGGLPA</sequence>
<dbReference type="Proteomes" id="UP000622552">
    <property type="component" value="Unassembled WGS sequence"/>
</dbReference>
<comment type="caution">
    <text evidence="3">The sequence shown here is derived from an EMBL/GenBank/DDBJ whole genome shotgun (WGS) entry which is preliminary data.</text>
</comment>
<dbReference type="PANTHER" id="PTHR33169">
    <property type="entry name" value="PADR-FAMILY TRANSCRIPTIONAL REGULATOR"/>
    <property type="match status" value="1"/>
</dbReference>
<organism evidence="3 4">
    <name type="scientific">Longispora fulva</name>
    <dbReference type="NCBI Taxonomy" id="619741"/>
    <lineage>
        <taxon>Bacteria</taxon>
        <taxon>Bacillati</taxon>
        <taxon>Actinomycetota</taxon>
        <taxon>Actinomycetes</taxon>
        <taxon>Micromonosporales</taxon>
        <taxon>Micromonosporaceae</taxon>
        <taxon>Longispora</taxon>
    </lineage>
</organism>
<dbReference type="InterPro" id="IPR005149">
    <property type="entry name" value="Tscrpt_reg_PadR_N"/>
</dbReference>
<accession>A0A8J7KWG9</accession>
<feature type="region of interest" description="Disordered" evidence="1">
    <location>
        <begin position="103"/>
        <end position="127"/>
    </location>
</feature>
<dbReference type="EMBL" id="JADOUF010000001">
    <property type="protein sequence ID" value="MBG6136562.1"/>
    <property type="molecule type" value="Genomic_DNA"/>
</dbReference>
<dbReference type="Gene3D" id="1.10.10.10">
    <property type="entry name" value="Winged helix-like DNA-binding domain superfamily/Winged helix DNA-binding domain"/>
    <property type="match status" value="1"/>
</dbReference>